<evidence type="ECO:0000313" key="2">
    <source>
        <dbReference type="EMBL" id="JAP91021.1"/>
    </source>
</evidence>
<feature type="non-terminal residue" evidence="2">
    <location>
        <position position="1"/>
    </location>
</feature>
<keyword evidence="2" id="KW-0808">Transferase</keyword>
<dbReference type="EMBL" id="GDID01005585">
    <property type="protein sequence ID" value="JAP91021.1"/>
    <property type="molecule type" value="Transcribed_RNA"/>
</dbReference>
<dbReference type="NCBIfam" id="TIGR03728">
    <property type="entry name" value="glyco_access_1"/>
    <property type="match status" value="1"/>
</dbReference>
<organism evidence="2">
    <name type="scientific">Trepomonas sp. PC1</name>
    <dbReference type="NCBI Taxonomy" id="1076344"/>
    <lineage>
        <taxon>Eukaryota</taxon>
        <taxon>Metamonada</taxon>
        <taxon>Diplomonadida</taxon>
        <taxon>Hexamitidae</taxon>
        <taxon>Hexamitinae</taxon>
        <taxon>Trepomonas</taxon>
    </lineage>
</organism>
<dbReference type="AlphaFoldDB" id="A0A146K619"/>
<name>A0A146K619_9EUKA</name>
<protein>
    <submittedName>
        <fullName evidence="2">Glycosyltransferase</fullName>
    </submittedName>
</protein>
<dbReference type="Pfam" id="PF08759">
    <property type="entry name" value="GT-D"/>
    <property type="match status" value="1"/>
</dbReference>
<dbReference type="GO" id="GO:0016740">
    <property type="term" value="F:transferase activity"/>
    <property type="evidence" value="ECO:0007669"/>
    <property type="project" value="UniProtKB-KW"/>
</dbReference>
<dbReference type="InterPro" id="IPR014869">
    <property type="entry name" value="GT-D"/>
</dbReference>
<feature type="domain" description="Glycosyltransferase GT-D fold" evidence="1">
    <location>
        <begin position="30"/>
        <end position="253"/>
    </location>
</feature>
<proteinExistence type="predicted"/>
<accession>A0A146K619</accession>
<sequence>NSAIQTKIHVKQFFNSTETLDQLISTNMSIARFGDGEFSLIDGISFDFQKASKKLSQELLQVLQSRKNKNIMIGIPNCLFSTSHLVPISKNYWEQYIDSHQKQLNRLIDTKLTYFDASMTRPYIDYKNKTFAIQHFEKMKQLWDKKEIVIIEGLYSKVGVGNDLFENAKSIERIIGPHKNAYDVIDEIEKEVRKQPKDKLFILALGPTATVLAYRMSKLGYRALDMGHFDIEYEWMKMKATEKVQIPGKMVFEAKGEKYISQTSENEKAYKNQIISTILLK</sequence>
<reference evidence="2" key="1">
    <citation type="submission" date="2015-07" db="EMBL/GenBank/DDBJ databases">
        <title>Adaptation to a free-living lifestyle via gene acquisitions in the diplomonad Trepomonas sp. PC1.</title>
        <authorList>
            <person name="Xu F."/>
            <person name="Jerlstrom-Hultqvist J."/>
            <person name="Kolisko M."/>
            <person name="Simpson A.G.B."/>
            <person name="Roger A.J."/>
            <person name="Svard S.G."/>
            <person name="Andersson J.O."/>
        </authorList>
    </citation>
    <scope>NUCLEOTIDE SEQUENCE</scope>
    <source>
        <strain evidence="2">PC1</strain>
    </source>
</reference>
<evidence type="ECO:0000259" key="1">
    <source>
        <dbReference type="Pfam" id="PF08759"/>
    </source>
</evidence>
<gene>
    <name evidence="2" type="ORF">TPC1_17488</name>
</gene>